<sequence>MRFILKKYNLNISIDVSENNNWEEDKLLIQVDEQNKDTINNIIDIIKNKLKMFSLPYELSLSLVSKKVIKTQQK</sequence>
<gene>
    <name evidence="1" type="ORF">NCTC10126_01100</name>
</gene>
<evidence type="ECO:0000313" key="2">
    <source>
        <dbReference type="Proteomes" id="UP000280036"/>
    </source>
</evidence>
<protein>
    <submittedName>
        <fullName evidence="1">Uncharacterized protein</fullName>
    </submittedName>
</protein>
<organism evidence="1 2">
    <name type="scientific">Mycoplasmopsis caviae</name>
    <dbReference type="NCBI Taxonomy" id="55603"/>
    <lineage>
        <taxon>Bacteria</taxon>
        <taxon>Bacillati</taxon>
        <taxon>Mycoplasmatota</taxon>
        <taxon>Mycoplasmoidales</taxon>
        <taxon>Metamycoplasmataceae</taxon>
        <taxon>Mycoplasmopsis</taxon>
    </lineage>
</organism>
<dbReference type="AlphaFoldDB" id="A0A3P8MFE8"/>
<proteinExistence type="predicted"/>
<dbReference type="EMBL" id="UZVY01000007">
    <property type="protein sequence ID" value="VDR42573.1"/>
    <property type="molecule type" value="Genomic_DNA"/>
</dbReference>
<reference evidence="1 2" key="1">
    <citation type="submission" date="2018-12" db="EMBL/GenBank/DDBJ databases">
        <authorList>
            <consortium name="Pathogen Informatics"/>
        </authorList>
    </citation>
    <scope>NUCLEOTIDE SEQUENCE [LARGE SCALE GENOMIC DNA]</scope>
    <source>
        <strain evidence="1 2">NCTC10126</strain>
    </source>
</reference>
<name>A0A3P8MFE8_9BACT</name>
<dbReference type="Proteomes" id="UP000280036">
    <property type="component" value="Unassembled WGS sequence"/>
</dbReference>
<evidence type="ECO:0000313" key="1">
    <source>
        <dbReference type="EMBL" id="VDR42573.1"/>
    </source>
</evidence>
<accession>A0A3P8MFE8</accession>